<feature type="region of interest" description="Disordered" evidence="1">
    <location>
        <begin position="15"/>
        <end position="34"/>
    </location>
</feature>
<accession>A0A8E4RFZ6</accession>
<keyword evidence="3" id="KW-1185">Reference proteome</keyword>
<reference evidence="2 3" key="1">
    <citation type="submission" date="2020-09" db="EMBL/GenBank/DDBJ databases">
        <authorList>
            <person name="Feng X."/>
            <person name="Yan W."/>
            <person name="Jiao N."/>
            <person name="Zhang R."/>
        </authorList>
    </citation>
    <scope>NUCLEOTIDE SEQUENCE [LARGE SCALE GENOMIC DNA]</scope>
</reference>
<name>A0A8E4RFZ6_9CAUD</name>
<proteinExistence type="predicted"/>
<evidence type="ECO:0000313" key="3">
    <source>
        <dbReference type="Proteomes" id="UP000683418"/>
    </source>
</evidence>
<evidence type="ECO:0000256" key="1">
    <source>
        <dbReference type="SAM" id="MobiDB-lite"/>
    </source>
</evidence>
<organism evidence="2 3">
    <name type="scientific">Alteromonas phage vB_AmeP_R8W</name>
    <dbReference type="NCBI Taxonomy" id="2774152"/>
    <lineage>
        <taxon>Viruses</taxon>
        <taxon>Duplodnaviria</taxon>
        <taxon>Heunggongvirae</taxon>
        <taxon>Uroviricota</taxon>
        <taxon>Caudoviricetes</taxon>
        <taxon>Autographivirales</taxon>
        <taxon>Foturvirus</taxon>
        <taxon>Foturvirus R8W</taxon>
    </lineage>
</organism>
<protein>
    <submittedName>
        <fullName evidence="2">Uncharacterized protein</fullName>
    </submittedName>
</protein>
<evidence type="ECO:0000313" key="2">
    <source>
        <dbReference type="EMBL" id="QPI17670.1"/>
    </source>
</evidence>
<sequence length="59" mass="6926">MKNRSSRKFRMIGTQKAMRKAFRTDARKDRQLTPQRSDAMIAGHEFIENFLSRGKQVVV</sequence>
<dbReference type="EMBL" id="MW043865">
    <property type="protein sequence ID" value="QPI17670.1"/>
    <property type="molecule type" value="Genomic_DNA"/>
</dbReference>
<dbReference type="Proteomes" id="UP000683418">
    <property type="component" value="Segment"/>
</dbReference>
<feature type="compositionally biased region" description="Basic and acidic residues" evidence="1">
    <location>
        <begin position="22"/>
        <end position="31"/>
    </location>
</feature>
<gene>
    <name evidence="2" type="ORF">vBAmePR8F_gp10</name>
</gene>